<keyword evidence="3" id="KW-0963">Cytoplasm</keyword>
<dbReference type="SMART" id="SM00729">
    <property type="entry name" value="Elp3"/>
    <property type="match status" value="1"/>
</dbReference>
<reference evidence="5 6" key="1">
    <citation type="journal article" date="2018" name="Elife">
        <title>Discovery and characterization of a prevalent human gut bacterial enzyme sufficient for the inactivation of a family of plant toxins.</title>
        <authorList>
            <person name="Koppel N."/>
            <person name="Bisanz J.E."/>
            <person name="Pandelia M.E."/>
            <person name="Turnbaugh P.J."/>
            <person name="Balskus E.P."/>
        </authorList>
    </citation>
    <scope>NUCLEOTIDE SEQUENCE [LARGE SCALE GENOMIC DNA]</scope>
    <source>
        <strain evidence="5 6">OB21 GAM31</strain>
    </source>
</reference>
<evidence type="ECO:0000256" key="3">
    <source>
        <dbReference type="RuleBase" id="RU364116"/>
    </source>
</evidence>
<keyword evidence="3" id="KW-0479">Metal-binding</keyword>
<comment type="function">
    <text evidence="3">Probably acts as a heme chaperone, transferring heme to an unknown acceptor. Binds one molecule of heme per monomer, possibly covalently. Binds 1 [4Fe-4S] cluster. The cluster is coordinated with 3 cysteines and an exchangeable S-adenosyl-L-methionine.</text>
</comment>
<dbReference type="SFLD" id="SFLDG01065">
    <property type="entry name" value="anaerobic_coproporphyrinogen-I"/>
    <property type="match status" value="1"/>
</dbReference>
<gene>
    <name evidence="5" type="ORF">C1881_02505</name>
</gene>
<dbReference type="PANTHER" id="PTHR13932">
    <property type="entry name" value="COPROPORPHYRINIGEN III OXIDASE"/>
    <property type="match status" value="1"/>
</dbReference>
<sequence>MPHDPYKALYIHLPFCKHRCAYCDFTTRAIAPDSVEIDEYIDNLILELRRKAKEGELAEIETVYLGGGTPSFVGQARLSKLLYALGVSMNLTPEVECSMEANPDSLTPELIRDVYALGVNRLSIGVQSFDDGLLRTLDRIHDSARAKQAVLDARERFENVSVDLMCGVPGQTPEMFEADVQTAVDLGVTHVSVYPLTIEDHTPFRRMVDSGEIDDVDQDKEALMMSMAPNVLTPAGFHRYEVASYAREGFECKHNIAYWTGVPYLGLGISAVTMTQNDARRMRVQDGEVQDDLDRKQMRAEDLMMKMRMTRGVSDDELFAAAVVIPGALDVFNSLVRDKLVKREDGRWKPTFGGWLLGNELYGRIYELAP</sequence>
<dbReference type="RefSeq" id="WP_114614970.1">
    <property type="nucleotide sequence ID" value="NZ_PPTO01000003.1"/>
</dbReference>
<dbReference type="GO" id="GO:0051539">
    <property type="term" value="F:4 iron, 4 sulfur cluster binding"/>
    <property type="evidence" value="ECO:0007669"/>
    <property type="project" value="UniProtKB-UniRule"/>
</dbReference>
<accession>A0A369LKV4</accession>
<dbReference type="GO" id="GO:0006779">
    <property type="term" value="P:porphyrin-containing compound biosynthetic process"/>
    <property type="evidence" value="ECO:0007669"/>
    <property type="project" value="InterPro"/>
</dbReference>
<dbReference type="SFLD" id="SFLDF00562">
    <property type="entry name" value="HemN-like__clustered_with_heat"/>
    <property type="match status" value="1"/>
</dbReference>
<keyword evidence="3" id="KW-0411">Iron-sulfur</keyword>
<keyword evidence="3" id="KW-0349">Heme</keyword>
<dbReference type="AlphaFoldDB" id="A0A369LKV4"/>
<feature type="domain" description="Radical SAM core" evidence="4">
    <location>
        <begin position="1"/>
        <end position="235"/>
    </location>
</feature>
<dbReference type="GO" id="GO:0046872">
    <property type="term" value="F:metal ion binding"/>
    <property type="evidence" value="ECO:0007669"/>
    <property type="project" value="UniProtKB-UniRule"/>
</dbReference>
<comment type="similarity">
    <text evidence="1">Belongs to the anaerobic coproporphyrinogen-III oxidase family. HemW subfamily.</text>
</comment>
<dbReference type="GO" id="GO:0005737">
    <property type="term" value="C:cytoplasm"/>
    <property type="evidence" value="ECO:0007669"/>
    <property type="project" value="UniProtKB-SubCell"/>
</dbReference>
<organism evidence="5 6">
    <name type="scientific">Slackia isoflavoniconvertens</name>
    <dbReference type="NCBI Taxonomy" id="572010"/>
    <lineage>
        <taxon>Bacteria</taxon>
        <taxon>Bacillati</taxon>
        <taxon>Actinomycetota</taxon>
        <taxon>Coriobacteriia</taxon>
        <taxon>Eggerthellales</taxon>
        <taxon>Eggerthellaceae</taxon>
        <taxon>Slackia</taxon>
    </lineage>
</organism>
<dbReference type="Gene3D" id="3.80.30.20">
    <property type="entry name" value="tm_1862 like domain"/>
    <property type="match status" value="1"/>
</dbReference>
<keyword evidence="3" id="KW-0949">S-adenosyl-L-methionine</keyword>
<evidence type="ECO:0000256" key="2">
    <source>
        <dbReference type="ARBA" id="ARBA00017228"/>
    </source>
</evidence>
<dbReference type="NCBIfam" id="TIGR00539">
    <property type="entry name" value="hemN_rel"/>
    <property type="match status" value="1"/>
</dbReference>
<dbReference type="SUPFAM" id="SSF102114">
    <property type="entry name" value="Radical SAM enzymes"/>
    <property type="match status" value="1"/>
</dbReference>
<name>A0A369LKV4_9ACTN</name>
<keyword evidence="3" id="KW-0408">Iron</keyword>
<dbReference type="CDD" id="cd01335">
    <property type="entry name" value="Radical_SAM"/>
    <property type="match status" value="1"/>
</dbReference>
<dbReference type="GO" id="GO:0004109">
    <property type="term" value="F:coproporphyrinogen oxidase activity"/>
    <property type="evidence" value="ECO:0007669"/>
    <property type="project" value="InterPro"/>
</dbReference>
<comment type="subcellular location">
    <subcellularLocation>
        <location evidence="3">Cytoplasm</location>
    </subcellularLocation>
</comment>
<dbReference type="SFLD" id="SFLDG01082">
    <property type="entry name" value="B12-binding_domain_containing"/>
    <property type="match status" value="1"/>
</dbReference>
<dbReference type="InterPro" id="IPR058240">
    <property type="entry name" value="rSAM_sf"/>
</dbReference>
<evidence type="ECO:0000256" key="1">
    <source>
        <dbReference type="ARBA" id="ARBA00006100"/>
    </source>
</evidence>
<proteinExistence type="inferred from homology"/>
<dbReference type="EMBL" id="PPTO01000003">
    <property type="protein sequence ID" value="RDB60233.1"/>
    <property type="molecule type" value="Genomic_DNA"/>
</dbReference>
<dbReference type="InterPro" id="IPR006638">
    <property type="entry name" value="Elp3/MiaA/NifB-like_rSAM"/>
</dbReference>
<keyword evidence="3" id="KW-0004">4Fe-4S</keyword>
<evidence type="ECO:0000313" key="5">
    <source>
        <dbReference type="EMBL" id="RDB60233.1"/>
    </source>
</evidence>
<dbReference type="InterPro" id="IPR007197">
    <property type="entry name" value="rSAM"/>
</dbReference>
<comment type="caution">
    <text evidence="5">The sequence shown here is derived from an EMBL/GenBank/DDBJ whole genome shotgun (WGS) entry which is preliminary data.</text>
</comment>
<dbReference type="PROSITE" id="PS51918">
    <property type="entry name" value="RADICAL_SAM"/>
    <property type="match status" value="1"/>
</dbReference>
<dbReference type="Proteomes" id="UP000253975">
    <property type="component" value="Unassembled WGS sequence"/>
</dbReference>
<dbReference type="Pfam" id="PF04055">
    <property type="entry name" value="Radical_SAM"/>
    <property type="match status" value="1"/>
</dbReference>
<protein>
    <recommendedName>
        <fullName evidence="2 3">Heme chaperone HemW</fullName>
    </recommendedName>
</protein>
<dbReference type="InterPro" id="IPR023404">
    <property type="entry name" value="rSAM_horseshoe"/>
</dbReference>
<evidence type="ECO:0000259" key="4">
    <source>
        <dbReference type="PROSITE" id="PS51918"/>
    </source>
</evidence>
<evidence type="ECO:0000313" key="6">
    <source>
        <dbReference type="Proteomes" id="UP000253975"/>
    </source>
</evidence>
<keyword evidence="3" id="KW-0143">Chaperone</keyword>
<dbReference type="PANTHER" id="PTHR13932:SF5">
    <property type="entry name" value="RADICAL S-ADENOSYL METHIONINE DOMAIN-CONTAINING PROTEIN 1, MITOCHONDRIAL"/>
    <property type="match status" value="1"/>
</dbReference>
<dbReference type="InterPro" id="IPR004559">
    <property type="entry name" value="HemW-like"/>
</dbReference>
<dbReference type="SFLD" id="SFLDS00029">
    <property type="entry name" value="Radical_SAM"/>
    <property type="match status" value="1"/>
</dbReference>
<dbReference type="InterPro" id="IPR034505">
    <property type="entry name" value="Coproporphyrinogen-III_oxidase"/>
</dbReference>